<evidence type="ECO:0000256" key="5">
    <source>
        <dbReference type="PIRSR" id="PIRSR000524-50"/>
    </source>
</evidence>
<dbReference type="PIRSF" id="PIRSF000524">
    <property type="entry name" value="SPT"/>
    <property type="match status" value="1"/>
</dbReference>
<proteinExistence type="inferred from homology"/>
<evidence type="ECO:0000256" key="4">
    <source>
        <dbReference type="PIRSR" id="PIRSR000524-1"/>
    </source>
</evidence>
<dbReference type="GO" id="GO:0019265">
    <property type="term" value="P:glycine biosynthetic process, by transamination of glyoxylate"/>
    <property type="evidence" value="ECO:0007669"/>
    <property type="project" value="TreeGrafter"/>
</dbReference>
<dbReference type="InterPro" id="IPR000192">
    <property type="entry name" value="Aminotrans_V_dom"/>
</dbReference>
<name>A0A1H0RSK9_9MICO</name>
<keyword evidence="8" id="KW-1185">Reference proteome</keyword>
<dbReference type="PANTHER" id="PTHR21152">
    <property type="entry name" value="AMINOTRANSFERASE CLASS V"/>
    <property type="match status" value="1"/>
</dbReference>
<organism evidence="7 8">
    <name type="scientific">Pedococcus dokdonensis</name>
    <dbReference type="NCBI Taxonomy" id="443156"/>
    <lineage>
        <taxon>Bacteria</taxon>
        <taxon>Bacillati</taxon>
        <taxon>Actinomycetota</taxon>
        <taxon>Actinomycetes</taxon>
        <taxon>Micrococcales</taxon>
        <taxon>Intrasporangiaceae</taxon>
        <taxon>Pedococcus</taxon>
    </lineage>
</organism>
<dbReference type="EMBL" id="LT629711">
    <property type="protein sequence ID" value="SDP32447.1"/>
    <property type="molecule type" value="Genomic_DNA"/>
</dbReference>
<feature type="modified residue" description="N6-(pyridoxal phosphate)lysine" evidence="5">
    <location>
        <position position="197"/>
    </location>
</feature>
<dbReference type="Gene3D" id="3.40.640.10">
    <property type="entry name" value="Type I PLP-dependent aspartate aminotransferase-like (Major domain)"/>
    <property type="match status" value="1"/>
</dbReference>
<dbReference type="Proteomes" id="UP000199077">
    <property type="component" value="Chromosome I"/>
</dbReference>
<dbReference type="InterPro" id="IPR015422">
    <property type="entry name" value="PyrdxlP-dep_Trfase_small"/>
</dbReference>
<dbReference type="Gene3D" id="3.90.1150.10">
    <property type="entry name" value="Aspartate Aminotransferase, domain 1"/>
    <property type="match status" value="1"/>
</dbReference>
<protein>
    <submittedName>
        <fullName evidence="7">Aspartate aminotransferase</fullName>
    </submittedName>
</protein>
<dbReference type="InterPro" id="IPR015421">
    <property type="entry name" value="PyrdxlP-dep_Trfase_major"/>
</dbReference>
<evidence type="ECO:0000313" key="7">
    <source>
        <dbReference type="EMBL" id="SDP32447.1"/>
    </source>
</evidence>
<dbReference type="RefSeq" id="WP_091784916.1">
    <property type="nucleotide sequence ID" value="NZ_LT629711.1"/>
</dbReference>
<dbReference type="InterPro" id="IPR024169">
    <property type="entry name" value="SP_NH2Trfase/AEP_transaminase"/>
</dbReference>
<keyword evidence="3 5" id="KW-0663">Pyridoxal phosphate</keyword>
<dbReference type="PANTHER" id="PTHR21152:SF40">
    <property type="entry name" value="ALANINE--GLYOXYLATE AMINOTRANSFERASE"/>
    <property type="match status" value="1"/>
</dbReference>
<comment type="similarity">
    <text evidence="2">Belongs to the class-V pyridoxal-phosphate-dependent aminotransferase family.</text>
</comment>
<evidence type="ECO:0000256" key="2">
    <source>
        <dbReference type="ARBA" id="ARBA00009236"/>
    </source>
</evidence>
<evidence type="ECO:0000256" key="3">
    <source>
        <dbReference type="ARBA" id="ARBA00022898"/>
    </source>
</evidence>
<sequence>MTLPRPEIDPDGLLEYSVVFTDRSLNHMSKRFVGVMQDIVDVLRTTYSAHTVAVVPGGGTYAMEAVARQLATGRRCLVVRNGLFSYRWSQILEAGAIASDVTVCRARPAADEPQAPWSPAPVAEVVEAIERDRPSVVFAAHVETAAGILLPDDYVRAIADATHAVGGLFVLDCIASGALWVDMADLHVDVLLSAPQKGWSGSPCAGFVMLSESAREAVMATTSTSFAVDLQKWLTITEAYTEGQTPYHATMPTDSLARDAAIMVETRSLGLEVLREAQVSLGSRVRELLVSRGFPSVAATEFAAPSVVVSFTDDPEIRTGARFKRGGLQVAAGVPLMCGERDDFSTFRVGLFGLDKLTDVDGTVERLDAHLDG</sequence>
<gene>
    <name evidence="7" type="ORF">SAMN04489867_2076</name>
</gene>
<dbReference type="STRING" id="443156.SAMN04489867_2076"/>
<dbReference type="AlphaFoldDB" id="A0A1H0RSK9"/>
<dbReference type="SUPFAM" id="SSF53383">
    <property type="entry name" value="PLP-dependent transferases"/>
    <property type="match status" value="1"/>
</dbReference>
<dbReference type="GO" id="GO:0008453">
    <property type="term" value="F:alanine-glyoxylate transaminase activity"/>
    <property type="evidence" value="ECO:0007669"/>
    <property type="project" value="TreeGrafter"/>
</dbReference>
<evidence type="ECO:0000313" key="8">
    <source>
        <dbReference type="Proteomes" id="UP000199077"/>
    </source>
</evidence>
<keyword evidence="7" id="KW-0808">Transferase</keyword>
<dbReference type="Pfam" id="PF00266">
    <property type="entry name" value="Aminotran_5"/>
    <property type="match status" value="1"/>
</dbReference>
<evidence type="ECO:0000256" key="1">
    <source>
        <dbReference type="ARBA" id="ARBA00001933"/>
    </source>
</evidence>
<comment type="cofactor">
    <cofactor evidence="1 5">
        <name>pyridoxal 5'-phosphate</name>
        <dbReference type="ChEBI" id="CHEBI:597326"/>
    </cofactor>
</comment>
<evidence type="ECO:0000259" key="6">
    <source>
        <dbReference type="Pfam" id="PF00266"/>
    </source>
</evidence>
<keyword evidence="7" id="KW-0032">Aminotransferase</keyword>
<dbReference type="OrthoDB" id="9766472at2"/>
<feature type="domain" description="Aminotransferase class V" evidence="6">
    <location>
        <begin position="22"/>
        <end position="231"/>
    </location>
</feature>
<dbReference type="GO" id="GO:0004760">
    <property type="term" value="F:L-serine-pyruvate transaminase activity"/>
    <property type="evidence" value="ECO:0007669"/>
    <property type="project" value="TreeGrafter"/>
</dbReference>
<accession>A0A1H0RSK9</accession>
<dbReference type="InterPro" id="IPR015424">
    <property type="entry name" value="PyrdxlP-dep_Trfase"/>
</dbReference>
<feature type="binding site" evidence="4">
    <location>
        <position position="348"/>
    </location>
    <ligand>
        <name>substrate</name>
    </ligand>
</feature>
<reference evidence="8" key="1">
    <citation type="submission" date="2016-10" db="EMBL/GenBank/DDBJ databases">
        <authorList>
            <person name="Varghese N."/>
            <person name="Submissions S."/>
        </authorList>
    </citation>
    <scope>NUCLEOTIDE SEQUENCE [LARGE SCALE GENOMIC DNA]</scope>
    <source>
        <strain evidence="8">DSM 22329</strain>
    </source>
</reference>